<accession>A0A2T4S8G6</accession>
<evidence type="ECO:0000313" key="2">
    <source>
        <dbReference type="EMBL" id="PTK58025.1"/>
    </source>
</evidence>
<protein>
    <recommendedName>
        <fullName evidence="7">YueH-like family protein</fullName>
    </recommendedName>
</protein>
<evidence type="ECO:0000313" key="5">
    <source>
        <dbReference type="Proteomes" id="UP000254412"/>
    </source>
</evidence>
<reference evidence="2 4" key="1">
    <citation type="journal article" date="2016" name="Front. Microbiol.">
        <title>Comprehensive Phylogenetic Analysis of Bovine Non-aureus Staphylococci Species Based on Whole-Genome Sequencing.</title>
        <authorList>
            <person name="Naushad S."/>
            <person name="Barkema H.W."/>
            <person name="Luby C."/>
            <person name="Condas L.A."/>
            <person name="Nobrega D.B."/>
            <person name="Carson D.A."/>
            <person name="De Buck J."/>
        </authorList>
    </citation>
    <scope>NUCLEOTIDE SEQUENCE [LARGE SCALE GENOMIC DNA]</scope>
    <source>
        <strain evidence="2 4">SNUC 4337</strain>
    </source>
</reference>
<dbReference type="EMBL" id="PZHR01000072">
    <property type="protein sequence ID" value="PTK58025.1"/>
    <property type="molecule type" value="Genomic_DNA"/>
</dbReference>
<sequence>MKIKYIEHDGVNIRSYIYENKSDGLYLIVIPDLNWSIEIESSLNEDDIKEELVIHLFTLLDESTAEQIADVIGQWIFEN</sequence>
<evidence type="ECO:0008006" key="7">
    <source>
        <dbReference type="Google" id="ProtNLM"/>
    </source>
</evidence>
<evidence type="ECO:0000313" key="1">
    <source>
        <dbReference type="EMBL" id="MBO1227894.1"/>
    </source>
</evidence>
<proteinExistence type="predicted"/>
<dbReference type="EMBL" id="UHDS01000001">
    <property type="protein sequence ID" value="SUM55613.1"/>
    <property type="molecule type" value="Genomic_DNA"/>
</dbReference>
<name>A0A2T4S8G6_9STAP</name>
<dbReference type="RefSeq" id="WP_103373097.1">
    <property type="nucleotide sequence ID" value="NZ_BMCF01000006.1"/>
</dbReference>
<organism evidence="2 4">
    <name type="scientific">Staphylococcus nepalensis</name>
    <dbReference type="NCBI Taxonomy" id="214473"/>
    <lineage>
        <taxon>Bacteria</taxon>
        <taxon>Bacillati</taxon>
        <taxon>Bacillota</taxon>
        <taxon>Bacilli</taxon>
        <taxon>Bacillales</taxon>
        <taxon>Staphylococcaceae</taxon>
        <taxon>Staphylococcus</taxon>
    </lineage>
</organism>
<keyword evidence="6" id="KW-1185">Reference proteome</keyword>
<dbReference type="Proteomes" id="UP000240400">
    <property type="component" value="Unassembled WGS sequence"/>
</dbReference>
<dbReference type="Pfam" id="PF14166">
    <property type="entry name" value="YueH"/>
    <property type="match status" value="1"/>
</dbReference>
<dbReference type="Proteomes" id="UP000254412">
    <property type="component" value="Unassembled WGS sequence"/>
</dbReference>
<evidence type="ECO:0000313" key="6">
    <source>
        <dbReference type="Proteomes" id="UP000664081"/>
    </source>
</evidence>
<dbReference type="InterPro" id="IPR020260">
    <property type="entry name" value="Uncharacterised_YueH"/>
</dbReference>
<reference evidence="3 5" key="3">
    <citation type="submission" date="2018-06" db="EMBL/GenBank/DDBJ databases">
        <authorList>
            <consortium name="Pathogen Informatics"/>
            <person name="Doyle S."/>
        </authorList>
    </citation>
    <scope>NUCLEOTIDE SEQUENCE [LARGE SCALE GENOMIC DNA]</scope>
    <source>
        <strain evidence="3 5">NCTC13834</strain>
    </source>
</reference>
<evidence type="ECO:0000313" key="3">
    <source>
        <dbReference type="EMBL" id="SUM55613.1"/>
    </source>
</evidence>
<dbReference type="EMBL" id="JAFNLT010000010">
    <property type="protein sequence ID" value="MBO1227894.1"/>
    <property type="molecule type" value="Genomic_DNA"/>
</dbReference>
<dbReference type="OrthoDB" id="2390431at2"/>
<reference evidence="2" key="2">
    <citation type="submission" date="2018-03" db="EMBL/GenBank/DDBJ databases">
        <authorList>
            <person name="Keele B.F."/>
        </authorList>
    </citation>
    <scope>NUCLEOTIDE SEQUENCE</scope>
    <source>
        <strain evidence="2">SNUC 4337</strain>
    </source>
</reference>
<reference evidence="1 6" key="4">
    <citation type="submission" date="2021-03" db="EMBL/GenBank/DDBJ databases">
        <title>Staphylococci and Mammaliicocci in bats.</title>
        <authorList>
            <person name="Fountain K."/>
        </authorList>
    </citation>
    <scope>NUCLEOTIDE SEQUENCE [LARGE SCALE GENOMIC DNA]</scope>
    <source>
        <strain evidence="1 6">18_1_E_SW</strain>
    </source>
</reference>
<dbReference type="AlphaFoldDB" id="A0A2T4S8G6"/>
<evidence type="ECO:0000313" key="4">
    <source>
        <dbReference type="Proteomes" id="UP000240400"/>
    </source>
</evidence>
<dbReference type="Proteomes" id="UP000664081">
    <property type="component" value="Unassembled WGS sequence"/>
</dbReference>
<gene>
    <name evidence="2" type="ORF">BUZ61_11015</name>
    <name evidence="1" type="ORF">J3T88_11340</name>
    <name evidence="3" type="ORF">NCTC13834_01983</name>
</gene>